<reference evidence="2" key="1">
    <citation type="journal article" date="2019" name="Int. J. Syst. Evol. Microbiol.">
        <title>The Global Catalogue of Microorganisms (GCM) 10K type strain sequencing project: providing services to taxonomists for standard genome sequencing and annotation.</title>
        <authorList>
            <consortium name="The Broad Institute Genomics Platform"/>
            <consortium name="The Broad Institute Genome Sequencing Center for Infectious Disease"/>
            <person name="Wu L."/>
            <person name="Ma J."/>
        </authorList>
    </citation>
    <scope>NUCLEOTIDE SEQUENCE [LARGE SCALE GENOMIC DNA]</scope>
    <source>
        <strain evidence="2">KCTC 42248</strain>
    </source>
</reference>
<comment type="caution">
    <text evidence="1">The sequence shown here is derived from an EMBL/GenBank/DDBJ whole genome shotgun (WGS) entry which is preliminary data.</text>
</comment>
<gene>
    <name evidence="1" type="ORF">ACFSQ3_10855</name>
</gene>
<protein>
    <submittedName>
        <fullName evidence="1">DUF3253 domain-containing protein</fullName>
    </submittedName>
</protein>
<keyword evidence="2" id="KW-1185">Reference proteome</keyword>
<name>A0ABW5NK09_9SPHI</name>
<dbReference type="InterPro" id="IPR036388">
    <property type="entry name" value="WH-like_DNA-bd_sf"/>
</dbReference>
<dbReference type="Pfam" id="PF11625">
    <property type="entry name" value="DUF3253"/>
    <property type="match status" value="1"/>
</dbReference>
<dbReference type="InterPro" id="IPR021660">
    <property type="entry name" value="DUF3253"/>
</dbReference>
<evidence type="ECO:0000313" key="1">
    <source>
        <dbReference type="EMBL" id="MFD2599451.1"/>
    </source>
</evidence>
<dbReference type="Proteomes" id="UP001597393">
    <property type="component" value="Unassembled WGS sequence"/>
</dbReference>
<proteinExistence type="predicted"/>
<dbReference type="SUPFAM" id="SSF46785">
    <property type="entry name" value="Winged helix' DNA-binding domain"/>
    <property type="match status" value="1"/>
</dbReference>
<dbReference type="InterPro" id="IPR036390">
    <property type="entry name" value="WH_DNA-bd_sf"/>
</dbReference>
<sequence length="81" mass="9216">MQDQSTISEAILSITQERGKNKSICPSEIARKLYPADWKAHMDDVVDVAIQLHQRGCVEIMQKGEVIQVDRIKGPIRIRTK</sequence>
<organism evidence="1 2">
    <name type="scientific">Sphingobacterium corticis</name>
    <dbReference type="NCBI Taxonomy" id="1812823"/>
    <lineage>
        <taxon>Bacteria</taxon>
        <taxon>Pseudomonadati</taxon>
        <taxon>Bacteroidota</taxon>
        <taxon>Sphingobacteriia</taxon>
        <taxon>Sphingobacteriales</taxon>
        <taxon>Sphingobacteriaceae</taxon>
        <taxon>Sphingobacterium</taxon>
    </lineage>
</organism>
<dbReference type="RefSeq" id="WP_380869577.1">
    <property type="nucleotide sequence ID" value="NZ_JBHUMA010000006.1"/>
</dbReference>
<evidence type="ECO:0000313" key="2">
    <source>
        <dbReference type="Proteomes" id="UP001597393"/>
    </source>
</evidence>
<accession>A0ABW5NK09</accession>
<dbReference type="Gene3D" id="1.10.10.10">
    <property type="entry name" value="Winged helix-like DNA-binding domain superfamily/Winged helix DNA-binding domain"/>
    <property type="match status" value="1"/>
</dbReference>
<dbReference type="EMBL" id="JBHUMA010000006">
    <property type="protein sequence ID" value="MFD2599451.1"/>
    <property type="molecule type" value="Genomic_DNA"/>
</dbReference>